<comment type="pathway">
    <text evidence="7">Cell wall biogenesis; peptidoglycan biosynthesis.</text>
</comment>
<feature type="transmembrane region" description="Helical" evidence="7">
    <location>
        <begin position="83"/>
        <end position="99"/>
    </location>
</feature>
<dbReference type="InterPro" id="IPR000715">
    <property type="entry name" value="Glycosyl_transferase_4"/>
</dbReference>
<dbReference type="Pfam" id="PF00953">
    <property type="entry name" value="Glycos_transf_4"/>
    <property type="match status" value="1"/>
</dbReference>
<evidence type="ECO:0000256" key="8">
    <source>
        <dbReference type="NCBIfam" id="TIGR00445"/>
    </source>
</evidence>
<comment type="similarity">
    <text evidence="2 7">Belongs to the glycosyltransferase 4 family. MraY subfamily.</text>
</comment>
<feature type="transmembrane region" description="Helical" evidence="7">
    <location>
        <begin position="320"/>
        <end position="342"/>
    </location>
</feature>
<sequence length="344" mass="35875">MIGNPSYPTYQAFLALGIAALITFVLMPLWIRLLTYEGIGQQVRADGPRRHLIKQGTPTMGGVVILIGIVGSCLLVGKMSFEMLLALGAMLATGALGLLDDISSVAKARSLGLTPAAKMAGLTLIATTFFLIAINACGVSPKIAFPFGISIDLGVLTTTLELAGGTITLPWLYLIFVFLLFAGMSNAVNLTDGLDGLAGGTCMMAMIIMAAVCFLSGDANLSIFCAAAAGALIGFLWFNAYPASIFMGDTGSLALGAALAAVGILTNAELTSLVVGGLFIIEALSVMIQVVSFKATGKRVFLMAPIHHHFEKLGWAETKVVIRFWIISAAFGAIGLALFFQLGA</sequence>
<reference evidence="9 10" key="1">
    <citation type="submission" date="2021-08" db="EMBL/GenBank/DDBJ databases">
        <title>Collinsella faecalis sp. nov. isolated from swine faeces.</title>
        <authorList>
            <person name="Oh B.S."/>
            <person name="Lee J.H."/>
        </authorList>
    </citation>
    <scope>NUCLEOTIDE SEQUENCE [LARGE SCALE GENOMIC DNA]</scope>
    <source>
        <strain evidence="9 10">AGMB00827</strain>
    </source>
</reference>
<comment type="function">
    <text evidence="7">Catalyzes the initial step of the lipid cycle reactions in the biosynthesis of the cell wall peptidoglycan: transfers peptidoglycan precursor phospho-MurNAc-pentapeptide from UDP-MurNAc-pentapeptide onto the lipid carrier undecaprenyl phosphate, yielding undecaprenyl-pyrophosphoryl-MurNAc-pentapeptide, known as lipid I.</text>
</comment>
<dbReference type="InterPro" id="IPR003524">
    <property type="entry name" value="PNAcMuramoyl-5peptid_Trfase"/>
</dbReference>
<protein>
    <recommendedName>
        <fullName evidence="7 8">Phospho-N-acetylmuramoyl-pentapeptide-transferase</fullName>
        <ecNumber evidence="7 8">2.7.8.13</ecNumber>
    </recommendedName>
    <alternativeName>
        <fullName evidence="7">UDP-MurNAc-pentapeptide phosphotransferase</fullName>
    </alternativeName>
</protein>
<feature type="transmembrane region" description="Helical" evidence="7">
    <location>
        <begin position="12"/>
        <end position="35"/>
    </location>
</feature>
<keyword evidence="7" id="KW-0133">Cell shape</keyword>
<dbReference type="GO" id="GO:0016740">
    <property type="term" value="F:transferase activity"/>
    <property type="evidence" value="ECO:0007669"/>
    <property type="project" value="UniProtKB-KW"/>
</dbReference>
<evidence type="ECO:0000256" key="1">
    <source>
        <dbReference type="ARBA" id="ARBA00004141"/>
    </source>
</evidence>
<dbReference type="CDD" id="cd06852">
    <property type="entry name" value="GT_MraY"/>
    <property type="match status" value="1"/>
</dbReference>
<feature type="transmembrane region" description="Helical" evidence="7">
    <location>
        <begin position="56"/>
        <end position="77"/>
    </location>
</feature>
<evidence type="ECO:0000256" key="3">
    <source>
        <dbReference type="ARBA" id="ARBA00022679"/>
    </source>
</evidence>
<dbReference type="InterPro" id="IPR018480">
    <property type="entry name" value="PNAcMuramoyl-5peptid_Trfase_CS"/>
</dbReference>
<keyword evidence="7" id="KW-0132">Cell division</keyword>
<proteinExistence type="inferred from homology"/>
<dbReference type="PROSITE" id="PS01347">
    <property type="entry name" value="MRAY_1"/>
    <property type="match status" value="1"/>
</dbReference>
<dbReference type="RefSeq" id="WP_222198657.1">
    <property type="nucleotide sequence ID" value="NZ_JAIMFO010000004.1"/>
</dbReference>
<evidence type="ECO:0000256" key="7">
    <source>
        <dbReference type="HAMAP-Rule" id="MF_00038"/>
    </source>
</evidence>
<keyword evidence="7" id="KW-1003">Cell membrane</keyword>
<accession>A0ABS7MI23</accession>
<evidence type="ECO:0000256" key="4">
    <source>
        <dbReference type="ARBA" id="ARBA00022692"/>
    </source>
</evidence>
<keyword evidence="7" id="KW-0460">Magnesium</keyword>
<comment type="cofactor">
    <cofactor evidence="7">
        <name>Mg(2+)</name>
        <dbReference type="ChEBI" id="CHEBI:18420"/>
    </cofactor>
</comment>
<keyword evidence="6 7" id="KW-0472">Membrane</keyword>
<keyword evidence="10" id="KW-1185">Reference proteome</keyword>
<dbReference type="EMBL" id="JAIMFO010000004">
    <property type="protein sequence ID" value="MBY4796937.1"/>
    <property type="molecule type" value="Genomic_DNA"/>
</dbReference>
<evidence type="ECO:0000256" key="6">
    <source>
        <dbReference type="ARBA" id="ARBA00023136"/>
    </source>
</evidence>
<name>A0ABS7MI23_9ACTN</name>
<keyword evidence="7" id="KW-0961">Cell wall biogenesis/degradation</keyword>
<evidence type="ECO:0000313" key="9">
    <source>
        <dbReference type="EMBL" id="MBY4796937.1"/>
    </source>
</evidence>
<keyword evidence="7" id="KW-0573">Peptidoglycan synthesis</keyword>
<dbReference type="HAMAP" id="MF_00038">
    <property type="entry name" value="MraY"/>
    <property type="match status" value="1"/>
</dbReference>
<dbReference type="Pfam" id="PF10555">
    <property type="entry name" value="MraY_sig1"/>
    <property type="match status" value="1"/>
</dbReference>
<feature type="transmembrane region" description="Helical" evidence="7">
    <location>
        <begin position="272"/>
        <end position="293"/>
    </location>
</feature>
<evidence type="ECO:0000313" key="10">
    <source>
        <dbReference type="Proteomes" id="UP000700908"/>
    </source>
</evidence>
<comment type="caution">
    <text evidence="9">The sequence shown here is derived from an EMBL/GenBank/DDBJ whole genome shotgun (WGS) entry which is preliminary data.</text>
</comment>
<feature type="transmembrane region" description="Helical" evidence="7">
    <location>
        <begin position="163"/>
        <end position="182"/>
    </location>
</feature>
<organism evidence="9 10">
    <name type="scientific">Collinsella ureilytica</name>
    <dbReference type="NCBI Taxonomy" id="2869515"/>
    <lineage>
        <taxon>Bacteria</taxon>
        <taxon>Bacillati</taxon>
        <taxon>Actinomycetota</taxon>
        <taxon>Coriobacteriia</taxon>
        <taxon>Coriobacteriales</taxon>
        <taxon>Coriobacteriaceae</taxon>
        <taxon>Collinsella</taxon>
    </lineage>
</organism>
<feature type="transmembrane region" description="Helical" evidence="7">
    <location>
        <begin position="194"/>
        <end position="215"/>
    </location>
</feature>
<feature type="transmembrane region" description="Helical" evidence="7">
    <location>
        <begin position="120"/>
        <end position="143"/>
    </location>
</feature>
<comment type="catalytic activity">
    <reaction evidence="7">
        <text>UDP-N-acetyl-alpha-D-muramoyl-L-alanyl-gamma-D-glutamyl-meso-2,6-diaminopimeloyl-D-alanyl-D-alanine + di-trans,octa-cis-undecaprenyl phosphate = di-trans,octa-cis-undecaprenyl diphospho-N-acetyl-alpha-D-muramoyl-L-alanyl-D-glutamyl-meso-2,6-diaminopimeloyl-D-alanyl-D-alanine + UMP</text>
        <dbReference type="Rhea" id="RHEA:28386"/>
        <dbReference type="ChEBI" id="CHEBI:57865"/>
        <dbReference type="ChEBI" id="CHEBI:60392"/>
        <dbReference type="ChEBI" id="CHEBI:61386"/>
        <dbReference type="ChEBI" id="CHEBI:61387"/>
        <dbReference type="EC" id="2.7.8.13"/>
    </reaction>
</comment>
<dbReference type="EC" id="2.7.8.13" evidence="7 8"/>
<dbReference type="PROSITE" id="PS01348">
    <property type="entry name" value="MRAY_2"/>
    <property type="match status" value="1"/>
</dbReference>
<comment type="subcellular location">
    <subcellularLocation>
        <location evidence="7">Cell membrane</location>
        <topology evidence="7">Multi-pass membrane protein</topology>
    </subcellularLocation>
    <subcellularLocation>
        <location evidence="1">Membrane</location>
        <topology evidence="1">Multi-pass membrane protein</topology>
    </subcellularLocation>
</comment>
<dbReference type="PANTHER" id="PTHR22926:SF5">
    <property type="entry name" value="PHOSPHO-N-ACETYLMURAMOYL-PENTAPEPTIDE-TRANSFERASE HOMOLOG"/>
    <property type="match status" value="1"/>
</dbReference>
<dbReference type="Proteomes" id="UP000700908">
    <property type="component" value="Unassembled WGS sequence"/>
</dbReference>
<keyword evidence="5 7" id="KW-1133">Transmembrane helix</keyword>
<keyword evidence="7" id="KW-0479">Metal-binding</keyword>
<dbReference type="PANTHER" id="PTHR22926">
    <property type="entry name" value="PHOSPHO-N-ACETYLMURAMOYL-PENTAPEPTIDE-TRANSFERASE"/>
    <property type="match status" value="1"/>
</dbReference>
<evidence type="ECO:0000256" key="2">
    <source>
        <dbReference type="ARBA" id="ARBA00005583"/>
    </source>
</evidence>
<feature type="transmembrane region" description="Helical" evidence="7">
    <location>
        <begin position="221"/>
        <end position="238"/>
    </location>
</feature>
<dbReference type="NCBIfam" id="TIGR00445">
    <property type="entry name" value="mraY"/>
    <property type="match status" value="1"/>
</dbReference>
<keyword evidence="3 7" id="KW-0808">Transferase</keyword>
<keyword evidence="4 7" id="KW-0812">Transmembrane</keyword>
<evidence type="ECO:0000256" key="5">
    <source>
        <dbReference type="ARBA" id="ARBA00022989"/>
    </source>
</evidence>
<keyword evidence="7" id="KW-0131">Cell cycle</keyword>
<gene>
    <name evidence="7 9" type="primary">mraY</name>
    <name evidence="9" type="ORF">K6V98_00955</name>
</gene>